<dbReference type="Gene3D" id="3.40.50.720">
    <property type="entry name" value="NAD(P)-binding Rossmann-like Domain"/>
    <property type="match status" value="1"/>
</dbReference>
<protein>
    <submittedName>
        <fullName evidence="2">SDR family oxidoreductase</fullName>
    </submittedName>
</protein>
<dbReference type="EMBL" id="JALJRB010000024">
    <property type="protein sequence ID" value="MCJ8502356.1"/>
    <property type="molecule type" value="Genomic_DNA"/>
</dbReference>
<comment type="caution">
    <text evidence="2">The sequence shown here is derived from an EMBL/GenBank/DDBJ whole genome shotgun (WGS) entry which is preliminary data.</text>
</comment>
<dbReference type="InterPro" id="IPR050177">
    <property type="entry name" value="Lipid_A_modif_metabolic_enz"/>
</dbReference>
<organism evidence="2 3">
    <name type="scientific">Desulfatitalea alkaliphila</name>
    <dbReference type="NCBI Taxonomy" id="2929485"/>
    <lineage>
        <taxon>Bacteria</taxon>
        <taxon>Pseudomonadati</taxon>
        <taxon>Thermodesulfobacteriota</taxon>
        <taxon>Desulfobacteria</taxon>
        <taxon>Desulfobacterales</taxon>
        <taxon>Desulfosarcinaceae</taxon>
        <taxon>Desulfatitalea</taxon>
    </lineage>
</organism>
<dbReference type="PANTHER" id="PTHR43245:SF52">
    <property type="entry name" value="NAD-DEPENDENT EPIMERASE_DEHYDRATASE"/>
    <property type="match status" value="1"/>
</dbReference>
<gene>
    <name evidence="2" type="ORF">MRX98_17360</name>
</gene>
<evidence type="ECO:0000259" key="1">
    <source>
        <dbReference type="Pfam" id="PF01370"/>
    </source>
</evidence>
<keyword evidence="3" id="KW-1185">Reference proteome</keyword>
<sequence>MNEEQQPLFKHILVTGAGGYIGRQLIGSLAADPGGLETIVAADLRPVPEEARLPGVQYLAADICDPALGDHMARFKTELVVHLAAVVTPGKQSDRRLEYKVDVEGTANVLAACTRTGVRKLIYTSSGAAYGYHADNPAWIDEDTPVRGNPEFAYAHHKRLVEEMLARSRVEHPELEQLIFRSGTILGATARNQITNLFDQPRIIGLKGADSPFVFIWDQDVVGAIRQGIFQGGSGIYNLAGDGAMTLPEIARRLGKRYLALPVGLVTAALRVGKRLGLTQYGPEQVGFLRYRPVLANRRLKEIYGYKPRKSTRETFEYFLEQRRHAAQTA</sequence>
<dbReference type="InterPro" id="IPR001509">
    <property type="entry name" value="Epimerase_deHydtase"/>
</dbReference>
<dbReference type="CDD" id="cd05240">
    <property type="entry name" value="UDP_G4E_3_SDR_e"/>
    <property type="match status" value="1"/>
</dbReference>
<evidence type="ECO:0000313" key="2">
    <source>
        <dbReference type="EMBL" id="MCJ8502356.1"/>
    </source>
</evidence>
<dbReference type="Pfam" id="PF01370">
    <property type="entry name" value="Epimerase"/>
    <property type="match status" value="1"/>
</dbReference>
<proteinExistence type="predicted"/>
<dbReference type="Proteomes" id="UP001165427">
    <property type="component" value="Unassembled WGS sequence"/>
</dbReference>
<dbReference type="AlphaFoldDB" id="A0AA41R5V6"/>
<dbReference type="PANTHER" id="PTHR43245">
    <property type="entry name" value="BIFUNCTIONAL POLYMYXIN RESISTANCE PROTEIN ARNA"/>
    <property type="match status" value="1"/>
</dbReference>
<dbReference type="RefSeq" id="WP_246913026.1">
    <property type="nucleotide sequence ID" value="NZ_JALJRB010000024.1"/>
</dbReference>
<reference evidence="2" key="1">
    <citation type="submission" date="2022-04" db="EMBL/GenBank/DDBJ databases">
        <title>Desulfatitalea alkaliphila sp. nov., a novel anaerobic sulfate-reducing bacterium isolated from terrestrial mud volcano, Taman Peninsula, Russia.</title>
        <authorList>
            <person name="Khomyakova M.A."/>
            <person name="Merkel A.Y."/>
            <person name="Slobodkin A.I."/>
        </authorList>
    </citation>
    <scope>NUCLEOTIDE SEQUENCE</scope>
    <source>
        <strain evidence="2">M08but</strain>
    </source>
</reference>
<accession>A0AA41R5V6</accession>
<dbReference type="SUPFAM" id="SSF51735">
    <property type="entry name" value="NAD(P)-binding Rossmann-fold domains"/>
    <property type="match status" value="1"/>
</dbReference>
<name>A0AA41R5V6_9BACT</name>
<feature type="domain" description="NAD-dependent epimerase/dehydratase" evidence="1">
    <location>
        <begin position="12"/>
        <end position="189"/>
    </location>
</feature>
<evidence type="ECO:0000313" key="3">
    <source>
        <dbReference type="Proteomes" id="UP001165427"/>
    </source>
</evidence>
<dbReference type="InterPro" id="IPR036291">
    <property type="entry name" value="NAD(P)-bd_dom_sf"/>
</dbReference>